<sequence>MLLVFLESAITLALRFDPTLRKLAYPLAERGTVVCIRTYIPHVQFYATFGYRGVLLDDRLPIGKTTPDMTVNAYSFQLISAITTHSSSSIESLQIRGNHQDVHDFKEFLMRLGVAGVIQNLLGKIKGKPAPDPEQKAKKQEDHKAKIAEQSARIDELTLQNHKLTTALAELQGKQKSTFIALVVVGIIALIAIIMNFF</sequence>
<keyword evidence="2" id="KW-0812">Transmembrane</keyword>
<evidence type="ECO:0000313" key="3">
    <source>
        <dbReference type="EMBL" id="OBX52537.1"/>
    </source>
</evidence>
<dbReference type="STRING" id="478.A7456_04235"/>
<evidence type="ECO:0000313" key="6">
    <source>
        <dbReference type="Proteomes" id="UP000092575"/>
    </source>
</evidence>
<dbReference type="AlphaFoldDB" id="A0A1B8PMZ9"/>
<protein>
    <submittedName>
        <fullName evidence="3">Uncharacterized protein</fullName>
    </submittedName>
</protein>
<keyword evidence="1" id="KW-0175">Coiled coil</keyword>
<reference evidence="4 6" key="1">
    <citation type="submission" date="2016-05" db="EMBL/GenBank/DDBJ databases">
        <title>Draft genome sequence of Moraxella nonliquefaciens CCUG 348T.</title>
        <authorList>
            <person name="Salva-Serra F."/>
            <person name="Engstrom-Jakobsson H."/>
            <person name="Thorell K."/>
            <person name="Gonzales-Siles L."/>
            <person name="Karlsson R."/>
            <person name="Boulund F."/>
            <person name="Engstrand L."/>
            <person name="Kristiansson E."/>
            <person name="Moore E."/>
        </authorList>
    </citation>
    <scope>NUCLEOTIDE SEQUENCE [LARGE SCALE GENOMIC DNA]</scope>
    <source>
        <strain evidence="4 6">CCUG 348</strain>
    </source>
</reference>
<dbReference type="EMBL" id="LZDN01000001">
    <property type="protein sequence ID" value="OBX52537.1"/>
    <property type="molecule type" value="Genomic_DNA"/>
</dbReference>
<evidence type="ECO:0000313" key="8">
    <source>
        <dbReference type="Proteomes" id="UP000594834"/>
    </source>
</evidence>
<dbReference type="Proteomes" id="UP000092671">
    <property type="component" value="Unassembled WGS sequence"/>
</dbReference>
<keyword evidence="2" id="KW-1133">Transmembrane helix</keyword>
<keyword evidence="8" id="KW-1185">Reference proteome</keyword>
<gene>
    <name evidence="4" type="ORF">A7456_04235</name>
    <name evidence="3" type="ORF">A9Z60_00610</name>
    <name evidence="5" type="ORF">I6G26_06645</name>
</gene>
<feature type="coiled-coil region" evidence="1">
    <location>
        <begin position="140"/>
        <end position="174"/>
    </location>
</feature>
<dbReference type="EMBL" id="CP065728">
    <property type="protein sequence ID" value="QPT45605.1"/>
    <property type="molecule type" value="Genomic_DNA"/>
</dbReference>
<dbReference type="Proteomes" id="UP000092575">
    <property type="component" value="Unassembled WGS sequence"/>
</dbReference>
<reference evidence="3 7" key="2">
    <citation type="submission" date="2016-06" db="EMBL/GenBank/DDBJ databases">
        <title>Draft genome of Moraxella nonliquefaciens CCUG 60284.</title>
        <authorList>
            <person name="Salva-Serra F."/>
            <person name="Engstrom-Jakobsson H."/>
            <person name="Thorell K."/>
            <person name="Gonzales-Siles L."/>
            <person name="Karlsson R."/>
            <person name="Boulund F."/>
            <person name="Engstrand L."/>
            <person name="Kristiansson E."/>
            <person name="Moore E."/>
        </authorList>
    </citation>
    <scope>NUCLEOTIDE SEQUENCE [LARGE SCALE GENOMIC DNA]</scope>
    <source>
        <strain evidence="3 7">CCUG 60284</strain>
    </source>
</reference>
<organism evidence="3 7">
    <name type="scientific">Moraxella nonliquefaciens</name>
    <dbReference type="NCBI Taxonomy" id="478"/>
    <lineage>
        <taxon>Bacteria</taxon>
        <taxon>Pseudomonadati</taxon>
        <taxon>Pseudomonadota</taxon>
        <taxon>Gammaproteobacteria</taxon>
        <taxon>Moraxellales</taxon>
        <taxon>Moraxellaceae</taxon>
        <taxon>Moraxella</taxon>
    </lineage>
</organism>
<accession>A0A1B8PMZ9</accession>
<proteinExistence type="predicted"/>
<evidence type="ECO:0000256" key="2">
    <source>
        <dbReference type="SAM" id="Phobius"/>
    </source>
</evidence>
<evidence type="ECO:0000313" key="7">
    <source>
        <dbReference type="Proteomes" id="UP000092671"/>
    </source>
</evidence>
<evidence type="ECO:0000313" key="5">
    <source>
        <dbReference type="EMBL" id="QPT45605.1"/>
    </source>
</evidence>
<feature type="transmembrane region" description="Helical" evidence="2">
    <location>
        <begin position="179"/>
        <end position="197"/>
    </location>
</feature>
<dbReference type="Proteomes" id="UP000594834">
    <property type="component" value="Chromosome"/>
</dbReference>
<dbReference type="OrthoDB" id="6647589at2"/>
<dbReference type="EMBL" id="LXTW01000032">
    <property type="protein sequence ID" value="OBX83578.1"/>
    <property type="molecule type" value="Genomic_DNA"/>
</dbReference>
<evidence type="ECO:0000313" key="4">
    <source>
        <dbReference type="EMBL" id="OBX83578.1"/>
    </source>
</evidence>
<evidence type="ECO:0000256" key="1">
    <source>
        <dbReference type="SAM" id="Coils"/>
    </source>
</evidence>
<keyword evidence="2" id="KW-0472">Membrane</keyword>
<reference evidence="5 8" key="3">
    <citation type="submission" date="2020-12" db="EMBL/GenBank/DDBJ databases">
        <title>FDA dAtabase for Regulatory Grade micrObial Sequences (FDA-ARGOS): Supporting development and validation of Infectious Disease Dx tests.</title>
        <authorList>
            <person name="Sproer C."/>
            <person name="Gronow S."/>
            <person name="Severitt S."/>
            <person name="Schroder I."/>
            <person name="Tallon L."/>
            <person name="Sadzewicz L."/>
            <person name="Zhao X."/>
            <person name="Boylan J."/>
            <person name="Ott S."/>
            <person name="Bowen H."/>
            <person name="Vavikolanu K."/>
            <person name="Mehta A."/>
            <person name="Aluvathingal J."/>
            <person name="Nadendla S."/>
            <person name="Lowell S."/>
            <person name="Myers T."/>
            <person name="Yan Y."/>
            <person name="Sichtig H."/>
        </authorList>
    </citation>
    <scope>NUCLEOTIDE SEQUENCE [LARGE SCALE GENOMIC DNA]</scope>
    <source>
        <strain evidence="5 8">FDAARGOS_869</strain>
    </source>
</reference>
<name>A0A1B8PMZ9_MORNO</name>